<reference evidence="2 3" key="1">
    <citation type="submission" date="2020-06" db="EMBL/GenBank/DDBJ databases">
        <authorList>
            <person name="Li R."/>
            <person name="Bekaert M."/>
        </authorList>
    </citation>
    <scope>NUCLEOTIDE SEQUENCE [LARGE SCALE GENOMIC DNA]</scope>
    <source>
        <strain evidence="3">wild</strain>
    </source>
</reference>
<proteinExistence type="predicted"/>
<keyword evidence="1" id="KW-0802">TPR repeat</keyword>
<feature type="repeat" description="TPR" evidence="1">
    <location>
        <begin position="456"/>
        <end position="489"/>
    </location>
</feature>
<accession>A0A6J8AEZ2</accession>
<dbReference type="SUPFAM" id="SSF48452">
    <property type="entry name" value="TPR-like"/>
    <property type="match status" value="1"/>
</dbReference>
<evidence type="ECO:0000313" key="2">
    <source>
        <dbReference type="EMBL" id="CAC5366398.1"/>
    </source>
</evidence>
<dbReference type="Proteomes" id="UP000507470">
    <property type="component" value="Unassembled WGS sequence"/>
</dbReference>
<dbReference type="EMBL" id="CACVKT020001242">
    <property type="protein sequence ID" value="CAC5366398.1"/>
    <property type="molecule type" value="Genomic_DNA"/>
</dbReference>
<keyword evidence="3" id="KW-1185">Reference proteome</keyword>
<sequence>MTILIPFTIYSFNIYTEPATQNASLVLYHYLCQKIVGTEEHVNTIRMMNTVRDHLESDRKYTIITSGSFGEGLEMRGSDLDVMKVLKYLEVCEKTYDYSNFRTVYFRMEMEDTQPGYTKLRLVQTNNMYVCKDCDVIGQHVYLSNFTFKQGFLHDSLPTLHGPCVSSDDGLYDFAPCLHSKLWITPAKQWVTRSNNSWPSYDIKQKIVGTEEDVNTIRMMNNVRDHLESDGNIAMITSGSFGEGLNMRGSDLDIMKVLKYLEVCEKTQDNLDIRKAYFKMETEDTQPGYTKLRLVQTNDLYYFENCDVVGSDVYLSNFKIKQGFLDDELTAVHGPCVSDENGFYDFAPCLHSKLWIPPAKQWVTRSNNSWPSYDIKQFWRYFTLDKFVFTKDYVFKPDELQVKEKIETNPPVCAYFLRCLCHYHLQNSWQLRKSLQGLQFLMKENNHLMPESISKNGCYNILGICFLLLGDIESARQAFMRSIELYPSQRKNMAFQRLSFISRM</sequence>
<protein>
    <submittedName>
        <fullName evidence="2">Uncharacterized protein</fullName>
    </submittedName>
</protein>
<dbReference type="PROSITE" id="PS50005">
    <property type="entry name" value="TPR"/>
    <property type="match status" value="1"/>
</dbReference>
<dbReference type="AlphaFoldDB" id="A0A6J8AEZ2"/>
<name>A0A6J8AEZ2_MYTCO</name>
<dbReference type="InterPro" id="IPR019734">
    <property type="entry name" value="TPR_rpt"/>
</dbReference>
<evidence type="ECO:0000313" key="3">
    <source>
        <dbReference type="Proteomes" id="UP000507470"/>
    </source>
</evidence>
<gene>
    <name evidence="2" type="ORF">MCOR_6716</name>
</gene>
<evidence type="ECO:0000256" key="1">
    <source>
        <dbReference type="PROSITE-ProRule" id="PRU00339"/>
    </source>
</evidence>
<dbReference type="InterPro" id="IPR011990">
    <property type="entry name" value="TPR-like_helical_dom_sf"/>
</dbReference>
<organism evidence="2 3">
    <name type="scientific">Mytilus coruscus</name>
    <name type="common">Sea mussel</name>
    <dbReference type="NCBI Taxonomy" id="42192"/>
    <lineage>
        <taxon>Eukaryota</taxon>
        <taxon>Metazoa</taxon>
        <taxon>Spiralia</taxon>
        <taxon>Lophotrochozoa</taxon>
        <taxon>Mollusca</taxon>
        <taxon>Bivalvia</taxon>
        <taxon>Autobranchia</taxon>
        <taxon>Pteriomorphia</taxon>
        <taxon>Mytilida</taxon>
        <taxon>Mytiloidea</taxon>
        <taxon>Mytilidae</taxon>
        <taxon>Mytilinae</taxon>
        <taxon>Mytilus</taxon>
    </lineage>
</organism>